<evidence type="ECO:0000256" key="11">
    <source>
        <dbReference type="RuleBase" id="RU363039"/>
    </source>
</evidence>
<evidence type="ECO:0000313" key="13">
    <source>
        <dbReference type="EMBL" id="MEV0972320.1"/>
    </source>
</evidence>
<dbReference type="InterPro" id="IPR014729">
    <property type="entry name" value="Rossmann-like_a/b/a_fold"/>
</dbReference>
<dbReference type="Pfam" id="PF07883">
    <property type="entry name" value="Cupin_2"/>
    <property type="match status" value="1"/>
</dbReference>
<dbReference type="RefSeq" id="WP_358137353.1">
    <property type="nucleotide sequence ID" value="NZ_JBFALK010000016.1"/>
</dbReference>
<dbReference type="Proteomes" id="UP001551675">
    <property type="component" value="Unassembled WGS sequence"/>
</dbReference>
<evidence type="ECO:0000256" key="1">
    <source>
        <dbReference type="ARBA" id="ARBA00004496"/>
    </source>
</evidence>
<comment type="similarity">
    <text evidence="2">Belongs to the class-I aminoacyl-tRNA synthetase family. MetG type 1 subfamily.</text>
</comment>
<dbReference type="Gene3D" id="2.20.28.20">
    <property type="entry name" value="Methionyl-tRNA synthetase, Zn-domain"/>
    <property type="match status" value="1"/>
</dbReference>
<comment type="subcellular location">
    <subcellularLocation>
        <location evidence="1">Cytoplasm</location>
    </subcellularLocation>
</comment>
<evidence type="ECO:0000256" key="8">
    <source>
        <dbReference type="ARBA" id="ARBA00023146"/>
    </source>
</evidence>
<dbReference type="InterPro" id="IPR023458">
    <property type="entry name" value="Met-tRNA_ligase_1"/>
</dbReference>
<evidence type="ECO:0000259" key="12">
    <source>
        <dbReference type="PROSITE" id="PS50075"/>
    </source>
</evidence>
<sequence length="746" mass="81483">MVIISSYDAGALHELFGIDMSSIDGLGVGAGWGRVVPGGRSDAHQHDETETFVIVQGAGDLIVDARRYPVHAGVVAQFEPFETHVIENTGDEDLLFATLYWRDPERAGRQAARVERGRLRDRPVFVFSTPPTPNGDLHLGHLSGPYLGADVFVRFQRLNGAQAWHLTGSDDYQSYVTECARREGRTPAETAAHYSAEIAETLRMMDIPLDQYTVTDADPAYRPGLQAFFSRLAASGAVAPAEAPALLGPDGRYLYEVDVSGGCPTCGGSTGGNICEECGEPNFCHDLVDPAIRHSDAAPRVAEVTRFMLPLHRFAPDVALHHHLGRVPARLRELAERLFARPGVDVAMTHPSDWGVPPLEDGAPGQVIWVWPEMSYGFLHGIAELGRRLGQDWRADAPQADWKIVHFFGYDNSFYHAILYPVLYKLAFPDWAPDIDYNVNEFLLLDGAKFSTSRRHAIWGKEILTPGTVDAVRYYLSRIRSEGRRTNFEVGAYESAVRDRLVGTWQDWLHDLGRRMAERYDGLVPDAGNWTPEHTAFLARLDTRRAAVAGALGPDGFSLNQAVAELDGLVDDVRRFASLEERSSTSPAWRDEARTAIALELAAAKLLAVCAAPVMPRFAAKLAAALGGGEIDTWPQTVTLVAPGSRVTLADQTFFTDPRPAVDAELAGWLTATVAETLRLEAEPPAADLSLVSLGAASLHAVTLQYRILEHTDVEVSVEELLGSTITELAALIAQRTQAGMEVALA</sequence>
<dbReference type="Gene3D" id="1.10.1200.10">
    <property type="entry name" value="ACP-like"/>
    <property type="match status" value="1"/>
</dbReference>
<accession>A0ABV3GL24</accession>
<dbReference type="SUPFAM" id="SSF52374">
    <property type="entry name" value="Nucleotidylyl transferase"/>
    <property type="match status" value="1"/>
</dbReference>
<comment type="caution">
    <text evidence="13">The sequence shown here is derived from an EMBL/GenBank/DDBJ whole genome shotgun (WGS) entry which is preliminary data.</text>
</comment>
<keyword evidence="4 11" id="KW-0436">Ligase</keyword>
<dbReference type="Pfam" id="PF00550">
    <property type="entry name" value="PP-binding"/>
    <property type="match status" value="1"/>
</dbReference>
<evidence type="ECO:0000256" key="10">
    <source>
        <dbReference type="ARBA" id="ARBA00047364"/>
    </source>
</evidence>
<dbReference type="InterPro" id="IPR029038">
    <property type="entry name" value="MetRS_Zn"/>
</dbReference>
<dbReference type="EMBL" id="JBFALK010000016">
    <property type="protein sequence ID" value="MEV0972320.1"/>
    <property type="molecule type" value="Genomic_DNA"/>
</dbReference>
<dbReference type="InterPro" id="IPR011051">
    <property type="entry name" value="RmlC_Cupin_sf"/>
</dbReference>
<feature type="domain" description="Carrier" evidence="12">
    <location>
        <begin position="661"/>
        <end position="740"/>
    </location>
</feature>
<dbReference type="InterPro" id="IPR015413">
    <property type="entry name" value="Methionyl/Leucyl_tRNA_Synth"/>
</dbReference>
<dbReference type="SUPFAM" id="SSF51182">
    <property type="entry name" value="RmlC-like cupins"/>
    <property type="match status" value="1"/>
</dbReference>
<evidence type="ECO:0000256" key="5">
    <source>
        <dbReference type="ARBA" id="ARBA00022741"/>
    </source>
</evidence>
<dbReference type="InterPro" id="IPR036736">
    <property type="entry name" value="ACP-like_sf"/>
</dbReference>
<evidence type="ECO:0000256" key="2">
    <source>
        <dbReference type="ARBA" id="ARBA00008258"/>
    </source>
</evidence>
<dbReference type="InterPro" id="IPR001412">
    <property type="entry name" value="aa-tRNA-synth_I_CS"/>
</dbReference>
<dbReference type="PANTHER" id="PTHR45765:SF1">
    <property type="entry name" value="METHIONINE--TRNA LIGASE, CYTOPLASMIC"/>
    <property type="match status" value="1"/>
</dbReference>
<evidence type="ECO:0000256" key="7">
    <source>
        <dbReference type="ARBA" id="ARBA00022917"/>
    </source>
</evidence>
<dbReference type="Pfam" id="PF09334">
    <property type="entry name" value="tRNA-synt_1g"/>
    <property type="match status" value="1"/>
</dbReference>
<dbReference type="InterPro" id="IPR009080">
    <property type="entry name" value="tRNAsynth_Ia_anticodon-bd"/>
</dbReference>
<proteinExistence type="inferred from homology"/>
<keyword evidence="8 11" id="KW-0030">Aminoacyl-tRNA synthetase</keyword>
<dbReference type="SUPFAM" id="SSF47323">
    <property type="entry name" value="Anticodon-binding domain of a subclass of class I aminoacyl-tRNA synthetases"/>
    <property type="match status" value="1"/>
</dbReference>
<evidence type="ECO:0000256" key="3">
    <source>
        <dbReference type="ARBA" id="ARBA00022490"/>
    </source>
</evidence>
<keyword evidence="7 11" id="KW-0648">Protein biosynthesis</keyword>
<dbReference type="SUPFAM" id="SSF47336">
    <property type="entry name" value="ACP-like"/>
    <property type="match status" value="1"/>
</dbReference>
<dbReference type="InterPro" id="IPR009081">
    <property type="entry name" value="PP-bd_ACP"/>
</dbReference>
<dbReference type="PROSITE" id="PS50075">
    <property type="entry name" value="CARRIER"/>
    <property type="match status" value="1"/>
</dbReference>
<reference evidence="13 14" key="1">
    <citation type="submission" date="2024-06" db="EMBL/GenBank/DDBJ databases">
        <title>The Natural Products Discovery Center: Release of the First 8490 Sequenced Strains for Exploring Actinobacteria Biosynthetic Diversity.</title>
        <authorList>
            <person name="Kalkreuter E."/>
            <person name="Kautsar S.A."/>
            <person name="Yang D."/>
            <person name="Bader C.D."/>
            <person name="Teijaro C.N."/>
            <person name="Fluegel L."/>
            <person name="Davis C.M."/>
            <person name="Simpson J.R."/>
            <person name="Lauterbach L."/>
            <person name="Steele A.D."/>
            <person name="Gui C."/>
            <person name="Meng S."/>
            <person name="Li G."/>
            <person name="Viehrig K."/>
            <person name="Ye F."/>
            <person name="Su P."/>
            <person name="Kiefer A.F."/>
            <person name="Nichols A."/>
            <person name="Cepeda A.J."/>
            <person name="Yan W."/>
            <person name="Fan B."/>
            <person name="Jiang Y."/>
            <person name="Adhikari A."/>
            <person name="Zheng C.-J."/>
            <person name="Schuster L."/>
            <person name="Cowan T.M."/>
            <person name="Smanski M.J."/>
            <person name="Chevrette M.G."/>
            <person name="De Carvalho L.P.S."/>
            <person name="Shen B."/>
        </authorList>
    </citation>
    <scope>NUCLEOTIDE SEQUENCE [LARGE SCALE GENOMIC DNA]</scope>
    <source>
        <strain evidence="13 14">NPDC050100</strain>
    </source>
</reference>
<dbReference type="Gene3D" id="3.40.50.620">
    <property type="entry name" value="HUPs"/>
    <property type="match status" value="1"/>
</dbReference>
<dbReference type="InterPro" id="IPR014710">
    <property type="entry name" value="RmlC-like_jellyroll"/>
</dbReference>
<dbReference type="GO" id="GO:0016874">
    <property type="term" value="F:ligase activity"/>
    <property type="evidence" value="ECO:0007669"/>
    <property type="project" value="UniProtKB-KW"/>
</dbReference>
<dbReference type="PROSITE" id="PS00178">
    <property type="entry name" value="AA_TRNA_LIGASE_I"/>
    <property type="match status" value="1"/>
</dbReference>
<gene>
    <name evidence="13" type="ORF">AB0I59_27280</name>
</gene>
<dbReference type="InterPro" id="IPR041872">
    <property type="entry name" value="Anticodon_Met"/>
</dbReference>
<comment type="catalytic activity">
    <reaction evidence="10">
        <text>tRNA(Met) + L-methionine + ATP = L-methionyl-tRNA(Met) + AMP + diphosphate</text>
        <dbReference type="Rhea" id="RHEA:13481"/>
        <dbReference type="Rhea" id="RHEA-COMP:9667"/>
        <dbReference type="Rhea" id="RHEA-COMP:9698"/>
        <dbReference type="ChEBI" id="CHEBI:30616"/>
        <dbReference type="ChEBI" id="CHEBI:33019"/>
        <dbReference type="ChEBI" id="CHEBI:57844"/>
        <dbReference type="ChEBI" id="CHEBI:78442"/>
        <dbReference type="ChEBI" id="CHEBI:78530"/>
        <dbReference type="ChEBI" id="CHEBI:456215"/>
        <dbReference type="EC" id="6.1.1.10"/>
    </reaction>
</comment>
<organism evidence="13 14">
    <name type="scientific">Microtetraspora glauca</name>
    <dbReference type="NCBI Taxonomy" id="1996"/>
    <lineage>
        <taxon>Bacteria</taxon>
        <taxon>Bacillati</taxon>
        <taxon>Actinomycetota</taxon>
        <taxon>Actinomycetes</taxon>
        <taxon>Streptosporangiales</taxon>
        <taxon>Streptosporangiaceae</taxon>
        <taxon>Microtetraspora</taxon>
    </lineage>
</organism>
<dbReference type="InterPro" id="IPR013096">
    <property type="entry name" value="Cupin_2"/>
</dbReference>
<dbReference type="PANTHER" id="PTHR45765">
    <property type="entry name" value="METHIONINE--TRNA LIGASE"/>
    <property type="match status" value="1"/>
</dbReference>
<evidence type="ECO:0000256" key="6">
    <source>
        <dbReference type="ARBA" id="ARBA00022840"/>
    </source>
</evidence>
<protein>
    <recommendedName>
        <fullName evidence="9">Methionyl-tRNA synthetase</fullName>
    </recommendedName>
</protein>
<keyword evidence="6 11" id="KW-0067">ATP-binding</keyword>
<dbReference type="Pfam" id="PF19303">
    <property type="entry name" value="Anticodon_3"/>
    <property type="match status" value="1"/>
</dbReference>
<dbReference type="Gene3D" id="2.60.120.10">
    <property type="entry name" value="Jelly Rolls"/>
    <property type="match status" value="1"/>
</dbReference>
<keyword evidence="5 11" id="KW-0547">Nucleotide-binding</keyword>
<dbReference type="Gene3D" id="1.10.730.10">
    <property type="entry name" value="Isoleucyl-tRNA Synthetase, Domain 1"/>
    <property type="match status" value="1"/>
</dbReference>
<evidence type="ECO:0000313" key="14">
    <source>
        <dbReference type="Proteomes" id="UP001551675"/>
    </source>
</evidence>
<keyword evidence="14" id="KW-1185">Reference proteome</keyword>
<evidence type="ECO:0000256" key="9">
    <source>
        <dbReference type="ARBA" id="ARBA00030904"/>
    </source>
</evidence>
<name>A0ABV3GL24_MICGL</name>
<keyword evidence="3" id="KW-0963">Cytoplasm</keyword>
<evidence type="ECO:0000256" key="4">
    <source>
        <dbReference type="ARBA" id="ARBA00022598"/>
    </source>
</evidence>